<evidence type="ECO:0000256" key="5">
    <source>
        <dbReference type="ARBA" id="ARBA00023136"/>
    </source>
</evidence>
<keyword evidence="5 6" id="KW-0472">Membrane</keyword>
<dbReference type="RefSeq" id="WP_408642003.1">
    <property type="nucleotide sequence ID" value="NZ_JAQGLA010000170.1"/>
</dbReference>
<feature type="transmembrane region" description="Helical" evidence="6">
    <location>
        <begin position="49"/>
        <end position="67"/>
    </location>
</feature>
<keyword evidence="2" id="KW-1003">Cell membrane</keyword>
<keyword evidence="4 6" id="KW-1133">Transmembrane helix</keyword>
<keyword evidence="3 6" id="KW-0812">Transmembrane</keyword>
<feature type="transmembrane region" description="Helical" evidence="6">
    <location>
        <begin position="98"/>
        <end position="120"/>
    </location>
</feature>
<evidence type="ECO:0000313" key="8">
    <source>
        <dbReference type="Proteomes" id="UP001210380"/>
    </source>
</evidence>
<evidence type="ECO:0000256" key="4">
    <source>
        <dbReference type="ARBA" id="ARBA00022989"/>
    </source>
</evidence>
<dbReference type="Proteomes" id="UP001210380">
    <property type="component" value="Unassembled WGS sequence"/>
</dbReference>
<comment type="caution">
    <text evidence="7">The sequence shown here is derived from an EMBL/GenBank/DDBJ whole genome shotgun (WGS) entry which is preliminary data.</text>
</comment>
<evidence type="ECO:0000256" key="2">
    <source>
        <dbReference type="ARBA" id="ARBA00022475"/>
    </source>
</evidence>
<keyword evidence="8" id="KW-1185">Reference proteome</keyword>
<dbReference type="InterPro" id="IPR001851">
    <property type="entry name" value="ABC_transp_permease"/>
</dbReference>
<evidence type="ECO:0000256" key="1">
    <source>
        <dbReference type="ARBA" id="ARBA00004651"/>
    </source>
</evidence>
<proteinExistence type="predicted"/>
<feature type="transmembrane region" description="Helical" evidence="6">
    <location>
        <begin position="74"/>
        <end position="92"/>
    </location>
</feature>
<feature type="transmembrane region" description="Helical" evidence="6">
    <location>
        <begin position="19"/>
        <end position="37"/>
    </location>
</feature>
<dbReference type="Pfam" id="PF02653">
    <property type="entry name" value="BPD_transp_2"/>
    <property type="match status" value="1"/>
</dbReference>
<evidence type="ECO:0000256" key="6">
    <source>
        <dbReference type="SAM" id="Phobius"/>
    </source>
</evidence>
<feature type="non-terminal residue" evidence="7">
    <location>
        <position position="135"/>
    </location>
</feature>
<protein>
    <submittedName>
        <fullName evidence="7">Transporter</fullName>
    </submittedName>
</protein>
<name>A0ABT4VBC1_9PSEU</name>
<accession>A0ABT4VBC1</accession>
<dbReference type="EMBL" id="JAQGLA010000170">
    <property type="protein sequence ID" value="MDA3631258.1"/>
    <property type="molecule type" value="Genomic_DNA"/>
</dbReference>
<dbReference type="PANTHER" id="PTHR32196">
    <property type="entry name" value="ABC TRANSPORTER PERMEASE PROTEIN YPHD-RELATED-RELATED"/>
    <property type="match status" value="1"/>
</dbReference>
<sequence length="135" mass="13233">MPDNEVGTTPRWRAALGRAGGPLGGLVALVVLLALLSPDFLTPNNLLNVGVQASVVAVLAFGMTFVIVSGGIDLSVGSVAGLAGIVAGWAVTSAGLPLWLAVPIGLAAGAVAGLLSGVLITAGRVPPFIATLAML</sequence>
<evidence type="ECO:0000256" key="3">
    <source>
        <dbReference type="ARBA" id="ARBA00022692"/>
    </source>
</evidence>
<comment type="subcellular location">
    <subcellularLocation>
        <location evidence="1">Cell membrane</location>
        <topology evidence="1">Multi-pass membrane protein</topology>
    </subcellularLocation>
</comment>
<evidence type="ECO:0000313" key="7">
    <source>
        <dbReference type="EMBL" id="MDA3631258.1"/>
    </source>
</evidence>
<reference evidence="7 8" key="1">
    <citation type="submission" date="2022-11" db="EMBL/GenBank/DDBJ databases">
        <title>Draft genome sequence of Saccharopolyspora sp. WRP15-2 isolated from rhizosphere soils of wild rice in Thailand.</title>
        <authorList>
            <person name="Duangmal K."/>
            <person name="Kammanee S."/>
            <person name="Muangham S."/>
        </authorList>
    </citation>
    <scope>NUCLEOTIDE SEQUENCE [LARGE SCALE GENOMIC DNA]</scope>
    <source>
        <strain evidence="7 8">WRP15-2</strain>
    </source>
</reference>
<gene>
    <name evidence="7" type="ORF">OU415_37935</name>
</gene>
<organism evidence="7 8">
    <name type="scientific">Saccharopolyspora oryzae</name>
    <dbReference type="NCBI Taxonomy" id="2997343"/>
    <lineage>
        <taxon>Bacteria</taxon>
        <taxon>Bacillati</taxon>
        <taxon>Actinomycetota</taxon>
        <taxon>Actinomycetes</taxon>
        <taxon>Pseudonocardiales</taxon>
        <taxon>Pseudonocardiaceae</taxon>
        <taxon>Saccharopolyspora</taxon>
    </lineage>
</organism>